<dbReference type="PANTHER" id="PTHR33284:SF1">
    <property type="entry name" value="RIBOSOMAL PROTEIN L25_GLN-TRNA SYNTHETASE, ANTI-CODON-BINDING DOMAIN-CONTAINING PROTEIN"/>
    <property type="match status" value="1"/>
</dbReference>
<keyword evidence="2 5" id="KW-0694">RNA-binding</keyword>
<dbReference type="InterPro" id="IPR001021">
    <property type="entry name" value="Ribosomal_bL25_long"/>
</dbReference>
<comment type="caution">
    <text evidence="9">The sequence shown here is derived from an EMBL/GenBank/DDBJ whole genome shotgun (WGS) entry which is preliminary data.</text>
</comment>
<dbReference type="NCBIfam" id="NF004131">
    <property type="entry name" value="PRK05618.2-1"/>
    <property type="match status" value="1"/>
</dbReference>
<feature type="compositionally biased region" description="Low complexity" evidence="6">
    <location>
        <begin position="187"/>
        <end position="197"/>
    </location>
</feature>
<keyword evidence="3 5" id="KW-0689">Ribosomal protein</keyword>
<evidence type="ECO:0000313" key="9">
    <source>
        <dbReference type="EMBL" id="GGD35978.1"/>
    </source>
</evidence>
<dbReference type="NCBIfam" id="TIGR00731">
    <property type="entry name" value="bL25_bact_ctc"/>
    <property type="match status" value="1"/>
</dbReference>
<feature type="domain" description="Large ribosomal subunit protein bL25 L25" evidence="7">
    <location>
        <begin position="6"/>
        <end position="90"/>
    </location>
</feature>
<evidence type="ECO:0000256" key="4">
    <source>
        <dbReference type="ARBA" id="ARBA00023274"/>
    </source>
</evidence>
<evidence type="ECO:0000259" key="7">
    <source>
        <dbReference type="Pfam" id="PF01386"/>
    </source>
</evidence>
<dbReference type="Pfam" id="PF01386">
    <property type="entry name" value="Ribosomal_L25p"/>
    <property type="match status" value="1"/>
</dbReference>
<dbReference type="Proteomes" id="UP000633205">
    <property type="component" value="Unassembled WGS sequence"/>
</dbReference>
<dbReference type="GO" id="GO:0003735">
    <property type="term" value="F:structural constituent of ribosome"/>
    <property type="evidence" value="ECO:0007669"/>
    <property type="project" value="InterPro"/>
</dbReference>
<dbReference type="SUPFAM" id="SSF50715">
    <property type="entry name" value="Ribosomal protein L25-like"/>
    <property type="match status" value="1"/>
</dbReference>
<evidence type="ECO:0000256" key="6">
    <source>
        <dbReference type="SAM" id="MobiDB-lite"/>
    </source>
</evidence>
<dbReference type="EMBL" id="BMHO01000001">
    <property type="protein sequence ID" value="GGD35978.1"/>
    <property type="molecule type" value="Genomic_DNA"/>
</dbReference>
<dbReference type="AlphaFoldDB" id="A0A917DGD8"/>
<dbReference type="Gene3D" id="2.40.240.10">
    <property type="entry name" value="Ribosomal Protein L25, Chain P"/>
    <property type="match status" value="1"/>
</dbReference>
<feature type="region of interest" description="Disordered" evidence="6">
    <location>
        <begin position="177"/>
        <end position="205"/>
    </location>
</feature>
<dbReference type="InterPro" id="IPR020930">
    <property type="entry name" value="Ribosomal_uL5_bac-type"/>
</dbReference>
<dbReference type="Pfam" id="PF14693">
    <property type="entry name" value="Ribosomal_TL5_C"/>
    <property type="match status" value="1"/>
</dbReference>
<dbReference type="InterPro" id="IPR037121">
    <property type="entry name" value="Ribosomal_bL25_C"/>
</dbReference>
<dbReference type="RefSeq" id="WP_188711724.1">
    <property type="nucleotide sequence ID" value="NZ_BMHO01000001.1"/>
</dbReference>
<protein>
    <recommendedName>
        <fullName evidence="5">Large ribosomal subunit protein bL25</fullName>
    </recommendedName>
    <alternativeName>
        <fullName evidence="5">General stress protein CTC</fullName>
    </alternativeName>
</protein>
<evidence type="ECO:0000256" key="2">
    <source>
        <dbReference type="ARBA" id="ARBA00022884"/>
    </source>
</evidence>
<name>A0A917DGD8_9MICO</name>
<accession>A0A917DGD8</accession>
<dbReference type="InterPro" id="IPR029751">
    <property type="entry name" value="Ribosomal_L25_dom"/>
</dbReference>
<evidence type="ECO:0000313" key="10">
    <source>
        <dbReference type="Proteomes" id="UP000633205"/>
    </source>
</evidence>
<dbReference type="InterPro" id="IPR020056">
    <property type="entry name" value="Rbsml_bL25/Gln-tRNA_synth_N"/>
</dbReference>
<dbReference type="HAMAP" id="MF_01334">
    <property type="entry name" value="Ribosomal_bL25_CTC"/>
    <property type="match status" value="1"/>
</dbReference>
<comment type="similarity">
    <text evidence="5">Belongs to the bacterial ribosomal protein bL25 family. CTC subfamily.</text>
</comment>
<dbReference type="GO" id="GO:0008097">
    <property type="term" value="F:5S rRNA binding"/>
    <property type="evidence" value="ECO:0007669"/>
    <property type="project" value="InterPro"/>
</dbReference>
<evidence type="ECO:0000256" key="1">
    <source>
        <dbReference type="ARBA" id="ARBA00022730"/>
    </source>
</evidence>
<keyword evidence="1 5" id="KW-0699">rRNA-binding</keyword>
<organism evidence="9 10">
    <name type="scientific">Microbacterium faecale</name>
    <dbReference type="NCBI Taxonomy" id="1804630"/>
    <lineage>
        <taxon>Bacteria</taxon>
        <taxon>Bacillati</taxon>
        <taxon>Actinomycetota</taxon>
        <taxon>Actinomycetes</taxon>
        <taxon>Micrococcales</taxon>
        <taxon>Microbacteriaceae</taxon>
        <taxon>Microbacterium</taxon>
    </lineage>
</organism>
<reference evidence="9" key="1">
    <citation type="journal article" date="2014" name="Int. J. Syst. Evol. Microbiol.">
        <title>Complete genome sequence of Corynebacterium casei LMG S-19264T (=DSM 44701T), isolated from a smear-ripened cheese.</title>
        <authorList>
            <consortium name="US DOE Joint Genome Institute (JGI-PGF)"/>
            <person name="Walter F."/>
            <person name="Albersmeier A."/>
            <person name="Kalinowski J."/>
            <person name="Ruckert C."/>
        </authorList>
    </citation>
    <scope>NUCLEOTIDE SEQUENCE</scope>
    <source>
        <strain evidence="9">CGMCC 1.15152</strain>
    </source>
</reference>
<evidence type="ECO:0000259" key="8">
    <source>
        <dbReference type="Pfam" id="PF14693"/>
    </source>
</evidence>
<sequence length="205" mass="21723">MSENKLSVDVRTEFGKGFARRLRAAGKIPAVLYGHGADVQHLALPAHQTGLIVRYANAIIDLDIDGTSQLALVKDVQRDPVRSIIEHIDLVAVRRGEKMTVDVPYTTEGDPFPGTYITFGASAISVEADAMNIPDTIVVNVEGLEDGTNIFAKDLTLPEGVTLVDDPELHVLSVTMPTASDDDDAADAPADAGGEAEASAEAESE</sequence>
<proteinExistence type="inferred from homology"/>
<evidence type="ECO:0000256" key="3">
    <source>
        <dbReference type="ARBA" id="ARBA00022980"/>
    </source>
</evidence>
<evidence type="ECO:0000256" key="5">
    <source>
        <dbReference type="HAMAP-Rule" id="MF_01334"/>
    </source>
</evidence>
<dbReference type="InterPro" id="IPR020057">
    <property type="entry name" value="Ribosomal_bL25_b-dom"/>
</dbReference>
<dbReference type="CDD" id="cd00495">
    <property type="entry name" value="Ribosomal_L25_TL5_CTC"/>
    <property type="match status" value="1"/>
</dbReference>
<dbReference type="GO" id="GO:0022625">
    <property type="term" value="C:cytosolic large ribosomal subunit"/>
    <property type="evidence" value="ECO:0007669"/>
    <property type="project" value="TreeGrafter"/>
</dbReference>
<gene>
    <name evidence="5 9" type="primary">rplY</name>
    <name evidence="5" type="synonym">ctc</name>
    <name evidence="9" type="ORF">GCM10010915_15720</name>
</gene>
<keyword evidence="10" id="KW-1185">Reference proteome</keyword>
<feature type="domain" description="Large ribosomal subunit protein bL25 beta" evidence="8">
    <location>
        <begin position="98"/>
        <end position="177"/>
    </location>
</feature>
<dbReference type="InterPro" id="IPR011035">
    <property type="entry name" value="Ribosomal_bL25/Gln-tRNA_synth"/>
</dbReference>
<dbReference type="PANTHER" id="PTHR33284">
    <property type="entry name" value="RIBOSOMAL PROTEIN L25/GLN-TRNA SYNTHETASE, ANTI-CODON-BINDING DOMAIN-CONTAINING PROTEIN"/>
    <property type="match status" value="1"/>
</dbReference>
<keyword evidence="4 5" id="KW-0687">Ribonucleoprotein</keyword>
<comment type="function">
    <text evidence="5">This is one of the proteins that binds to the 5S RNA in the ribosome where it forms part of the central protuberance.</text>
</comment>
<dbReference type="Gene3D" id="2.170.120.20">
    <property type="entry name" value="Ribosomal protein L25, beta domain"/>
    <property type="match status" value="1"/>
</dbReference>
<dbReference type="GO" id="GO:0006412">
    <property type="term" value="P:translation"/>
    <property type="evidence" value="ECO:0007669"/>
    <property type="project" value="UniProtKB-UniRule"/>
</dbReference>
<reference evidence="9" key="2">
    <citation type="submission" date="2020-09" db="EMBL/GenBank/DDBJ databases">
        <authorList>
            <person name="Sun Q."/>
            <person name="Zhou Y."/>
        </authorList>
    </citation>
    <scope>NUCLEOTIDE SEQUENCE</scope>
    <source>
        <strain evidence="9">CGMCC 1.15152</strain>
    </source>
</reference>
<comment type="subunit">
    <text evidence="5">Part of the 50S ribosomal subunit; part of the 5S rRNA/L5/L18/L25 subcomplex. Contacts the 5S rRNA. Binds to the 5S rRNA independently of L5 and L18.</text>
</comment>